<dbReference type="EMBL" id="ABVL01000021">
    <property type="protein sequence ID" value="EDY17275.1"/>
    <property type="molecule type" value="Genomic_DNA"/>
</dbReference>
<dbReference type="Proteomes" id="UP000005824">
    <property type="component" value="Unassembled WGS sequence"/>
</dbReference>
<name>B4D882_9BACT</name>
<reference evidence="1 2" key="1">
    <citation type="journal article" date="2011" name="J. Bacteriol.">
        <title>Genome sequence of Chthoniobacter flavus Ellin428, an aerobic heterotrophic soil bacterium.</title>
        <authorList>
            <person name="Kant R."/>
            <person name="van Passel M.W."/>
            <person name="Palva A."/>
            <person name="Lucas S."/>
            <person name="Lapidus A."/>
            <person name="Glavina Del Rio T."/>
            <person name="Dalin E."/>
            <person name="Tice H."/>
            <person name="Bruce D."/>
            <person name="Goodwin L."/>
            <person name="Pitluck S."/>
            <person name="Larimer F.W."/>
            <person name="Land M.L."/>
            <person name="Hauser L."/>
            <person name="Sangwan P."/>
            <person name="de Vos W.M."/>
            <person name="Janssen P.H."/>
            <person name="Smidt H."/>
        </authorList>
    </citation>
    <scope>NUCLEOTIDE SEQUENCE [LARGE SCALE GENOMIC DNA]</scope>
    <source>
        <strain evidence="1 2">Ellin428</strain>
    </source>
</reference>
<evidence type="ECO:0000313" key="1">
    <source>
        <dbReference type="EMBL" id="EDY17275.1"/>
    </source>
</evidence>
<evidence type="ECO:0000313" key="2">
    <source>
        <dbReference type="Proteomes" id="UP000005824"/>
    </source>
</evidence>
<protein>
    <submittedName>
        <fullName evidence="1">Uncharacterized protein</fullName>
    </submittedName>
</protein>
<accession>B4D882</accession>
<proteinExistence type="predicted"/>
<gene>
    <name evidence="1" type="ORF">CfE428DRAFT_5122</name>
</gene>
<comment type="caution">
    <text evidence="1">The sequence shown here is derived from an EMBL/GenBank/DDBJ whole genome shotgun (WGS) entry which is preliminary data.</text>
</comment>
<dbReference type="InParanoid" id="B4D882"/>
<dbReference type="AlphaFoldDB" id="B4D882"/>
<keyword evidence="2" id="KW-1185">Reference proteome</keyword>
<sequence length="218" mass="24765">MYAFDELCDEPDSSFCYLLGVLKRTPKESKLRPGLLSSEFEWIQNVEDQAESVKDTQKCSPLLRSFVKPSAPLTITPGWSPFPLAFSVLPNCIRHGREEGEYHNSAFAIWQPELKPVGKSKLVDEDGHVRTTFARHVSEQDLEFENIHARHFFWLLEMTVLRAQEAKKPVILIGIPGFSYGTAITHEMPADARLRLLQAGYLFPSRVPQMAHEPVPEC</sequence>
<organism evidence="1 2">
    <name type="scientific">Chthoniobacter flavus Ellin428</name>
    <dbReference type="NCBI Taxonomy" id="497964"/>
    <lineage>
        <taxon>Bacteria</taxon>
        <taxon>Pseudomonadati</taxon>
        <taxon>Verrucomicrobiota</taxon>
        <taxon>Spartobacteria</taxon>
        <taxon>Chthoniobacterales</taxon>
        <taxon>Chthoniobacteraceae</taxon>
        <taxon>Chthoniobacter</taxon>
    </lineage>
</organism>